<dbReference type="SUPFAM" id="SSF54427">
    <property type="entry name" value="NTF2-like"/>
    <property type="match status" value="1"/>
</dbReference>
<evidence type="ECO:0000259" key="10">
    <source>
        <dbReference type="PROSITE" id="PS50109"/>
    </source>
</evidence>
<dbReference type="InterPro" id="IPR004358">
    <property type="entry name" value="Sig_transdc_His_kin-like_C"/>
</dbReference>
<dbReference type="Gene3D" id="1.10.287.130">
    <property type="match status" value="1"/>
</dbReference>
<keyword evidence="6" id="KW-0418">Kinase</keyword>
<evidence type="ECO:0000256" key="7">
    <source>
        <dbReference type="ARBA" id="ARBA00022840"/>
    </source>
</evidence>
<accession>A0A7D4CQ32</accession>
<organism evidence="11 12">
    <name type="scientific">Tenuifilum thalassicum</name>
    <dbReference type="NCBI Taxonomy" id="2590900"/>
    <lineage>
        <taxon>Bacteria</taxon>
        <taxon>Pseudomonadati</taxon>
        <taxon>Bacteroidota</taxon>
        <taxon>Bacteroidia</taxon>
        <taxon>Bacteroidales</taxon>
        <taxon>Tenuifilaceae</taxon>
        <taxon>Tenuifilum</taxon>
    </lineage>
</organism>
<evidence type="ECO:0000256" key="9">
    <source>
        <dbReference type="SAM" id="Coils"/>
    </source>
</evidence>
<dbReference type="EC" id="2.7.13.3" evidence="2"/>
<dbReference type="GO" id="GO:0000156">
    <property type="term" value="F:phosphorelay response regulator activity"/>
    <property type="evidence" value="ECO:0007669"/>
    <property type="project" value="TreeGrafter"/>
</dbReference>
<evidence type="ECO:0000256" key="4">
    <source>
        <dbReference type="ARBA" id="ARBA00022679"/>
    </source>
</evidence>
<dbReference type="Pfam" id="PF13474">
    <property type="entry name" value="SnoaL_3"/>
    <property type="match status" value="1"/>
</dbReference>
<dbReference type="EMBL" id="CP041345">
    <property type="protein sequence ID" value="QKG79145.1"/>
    <property type="molecule type" value="Genomic_DNA"/>
</dbReference>
<dbReference type="InterPro" id="IPR050351">
    <property type="entry name" value="BphY/WalK/GraS-like"/>
</dbReference>
<dbReference type="InterPro" id="IPR005467">
    <property type="entry name" value="His_kinase_dom"/>
</dbReference>
<proteinExistence type="predicted"/>
<dbReference type="InterPro" id="IPR003594">
    <property type="entry name" value="HATPase_dom"/>
</dbReference>
<evidence type="ECO:0000256" key="8">
    <source>
        <dbReference type="ARBA" id="ARBA00023012"/>
    </source>
</evidence>
<evidence type="ECO:0000256" key="3">
    <source>
        <dbReference type="ARBA" id="ARBA00022553"/>
    </source>
</evidence>
<keyword evidence="7" id="KW-0067">ATP-binding</keyword>
<dbReference type="GO" id="GO:0030295">
    <property type="term" value="F:protein kinase activator activity"/>
    <property type="evidence" value="ECO:0007669"/>
    <property type="project" value="TreeGrafter"/>
</dbReference>
<dbReference type="InterPro" id="IPR037401">
    <property type="entry name" value="SnoaL-like"/>
</dbReference>
<keyword evidence="12" id="KW-1185">Reference proteome</keyword>
<dbReference type="GO" id="GO:0000155">
    <property type="term" value="F:phosphorelay sensor kinase activity"/>
    <property type="evidence" value="ECO:0007669"/>
    <property type="project" value="InterPro"/>
</dbReference>
<dbReference type="CDD" id="cd00075">
    <property type="entry name" value="HATPase"/>
    <property type="match status" value="1"/>
</dbReference>
<reference evidence="11 12" key="1">
    <citation type="submission" date="2019-07" db="EMBL/GenBank/DDBJ databases">
        <title>Thalassofilum flectens gen. nov., sp. nov., a novel moderate thermophilic anaerobe from a shallow sea hot spring in Kunashir Island (Russia), representing a new family in the order Bacteroidales, and proposal of Thalassofilacea fam. nov.</title>
        <authorList>
            <person name="Kochetkova T.V."/>
            <person name="Podosokorskaya O.A."/>
            <person name="Novikov A."/>
            <person name="Elcheninov A.G."/>
            <person name="Toshchakov S.V."/>
            <person name="Kublanov I.V."/>
        </authorList>
    </citation>
    <scope>NUCLEOTIDE SEQUENCE [LARGE SCALE GENOMIC DNA]</scope>
    <source>
        <strain evidence="11 12">38-H</strain>
    </source>
</reference>
<dbReference type="GO" id="GO:0005524">
    <property type="term" value="F:ATP binding"/>
    <property type="evidence" value="ECO:0007669"/>
    <property type="project" value="UniProtKB-KW"/>
</dbReference>
<evidence type="ECO:0000256" key="6">
    <source>
        <dbReference type="ARBA" id="ARBA00022777"/>
    </source>
</evidence>
<dbReference type="KEGG" id="ttz:FHG85_02325"/>
<dbReference type="RefSeq" id="WP_173072662.1">
    <property type="nucleotide sequence ID" value="NZ_CP041345.1"/>
</dbReference>
<comment type="catalytic activity">
    <reaction evidence="1">
        <text>ATP + protein L-histidine = ADP + protein N-phospho-L-histidine.</text>
        <dbReference type="EC" id="2.7.13.3"/>
    </reaction>
</comment>
<dbReference type="PANTHER" id="PTHR42878">
    <property type="entry name" value="TWO-COMPONENT HISTIDINE KINASE"/>
    <property type="match status" value="1"/>
</dbReference>
<dbReference type="SMART" id="SM00387">
    <property type="entry name" value="HATPase_c"/>
    <property type="match status" value="1"/>
</dbReference>
<sequence>MEEEVKRAYLRYFENYVQRNYDETIKSFSKSFNMIGTGIDEFSLTYENSINLYKREFKQAPEPYTYNFKEFKVFPICEGSAYIMALVDMKILLPNGEFELTNNRTTAILKKEDGEWKVIHGHWSQPDEKLQEGESVPLSAVVRENKELKNQLLLKQDQLEKQNEQLKEMNQSLQKLFSIVSHDLKSPFNAFLGITDLMIMNFEHDFENKEYFQMRLQLLNDLAHSLYDLTENLLNWAKLNTNTIEPKYREVPLDSLIQKQVNALQPIWLKKRMTIQENVPHEFIVYTDPDMLAVIVRNLLSNAIKFSYPEGKVVISATKEDKHFTISVTDNGIGMTKDQIQNLFKSFHSNRGTDNEKGTGIGLVTCKEIADKLNGNIQIDSELGKGTTMSILLPCFQNNKS</sequence>
<dbReference type="PROSITE" id="PS50109">
    <property type="entry name" value="HIS_KIN"/>
    <property type="match status" value="1"/>
</dbReference>
<keyword evidence="4" id="KW-0808">Transferase</keyword>
<keyword evidence="8" id="KW-0902">Two-component regulatory system</keyword>
<dbReference type="PANTHER" id="PTHR42878:SF7">
    <property type="entry name" value="SENSOR HISTIDINE KINASE GLRK"/>
    <property type="match status" value="1"/>
</dbReference>
<feature type="domain" description="Histidine kinase" evidence="10">
    <location>
        <begin position="179"/>
        <end position="397"/>
    </location>
</feature>
<dbReference type="InterPro" id="IPR036097">
    <property type="entry name" value="HisK_dim/P_sf"/>
</dbReference>
<evidence type="ECO:0000313" key="11">
    <source>
        <dbReference type="EMBL" id="QKG79145.1"/>
    </source>
</evidence>
<keyword evidence="5" id="KW-0547">Nucleotide-binding</keyword>
<keyword evidence="9" id="KW-0175">Coiled coil</keyword>
<evidence type="ECO:0000256" key="2">
    <source>
        <dbReference type="ARBA" id="ARBA00012438"/>
    </source>
</evidence>
<feature type="coiled-coil region" evidence="9">
    <location>
        <begin position="138"/>
        <end position="179"/>
    </location>
</feature>
<dbReference type="Proteomes" id="UP000500961">
    <property type="component" value="Chromosome"/>
</dbReference>
<name>A0A7D4CQ32_9BACT</name>
<evidence type="ECO:0000256" key="5">
    <source>
        <dbReference type="ARBA" id="ARBA00022741"/>
    </source>
</evidence>
<evidence type="ECO:0000256" key="1">
    <source>
        <dbReference type="ARBA" id="ARBA00000085"/>
    </source>
</evidence>
<dbReference type="SUPFAM" id="SSF55874">
    <property type="entry name" value="ATPase domain of HSP90 chaperone/DNA topoisomerase II/histidine kinase"/>
    <property type="match status" value="1"/>
</dbReference>
<dbReference type="AlphaFoldDB" id="A0A7D4CQ32"/>
<keyword evidence="3" id="KW-0597">Phosphoprotein</keyword>
<gene>
    <name evidence="11" type="ORF">FHG85_02325</name>
</gene>
<dbReference type="InterPro" id="IPR003661">
    <property type="entry name" value="HisK_dim/P_dom"/>
</dbReference>
<dbReference type="Gene3D" id="3.30.565.10">
    <property type="entry name" value="Histidine kinase-like ATPase, C-terminal domain"/>
    <property type="match status" value="1"/>
</dbReference>
<dbReference type="Gene3D" id="3.10.450.50">
    <property type="match status" value="1"/>
</dbReference>
<dbReference type="GO" id="GO:0007234">
    <property type="term" value="P:osmosensory signaling via phosphorelay pathway"/>
    <property type="evidence" value="ECO:0007669"/>
    <property type="project" value="TreeGrafter"/>
</dbReference>
<dbReference type="PRINTS" id="PR00344">
    <property type="entry name" value="BCTRLSENSOR"/>
</dbReference>
<dbReference type="Pfam" id="PF02518">
    <property type="entry name" value="HATPase_c"/>
    <property type="match status" value="1"/>
</dbReference>
<dbReference type="CDD" id="cd00082">
    <property type="entry name" value="HisKA"/>
    <property type="match status" value="1"/>
</dbReference>
<evidence type="ECO:0000313" key="12">
    <source>
        <dbReference type="Proteomes" id="UP000500961"/>
    </source>
</evidence>
<protein>
    <recommendedName>
        <fullName evidence="2">histidine kinase</fullName>
        <ecNumber evidence="2">2.7.13.3</ecNumber>
    </recommendedName>
</protein>
<dbReference type="InterPro" id="IPR032710">
    <property type="entry name" value="NTF2-like_dom_sf"/>
</dbReference>
<dbReference type="SMART" id="SM00388">
    <property type="entry name" value="HisKA"/>
    <property type="match status" value="1"/>
</dbReference>
<dbReference type="FunFam" id="3.30.565.10:FF:000006">
    <property type="entry name" value="Sensor histidine kinase WalK"/>
    <property type="match status" value="1"/>
</dbReference>
<dbReference type="InterPro" id="IPR036890">
    <property type="entry name" value="HATPase_C_sf"/>
</dbReference>
<dbReference type="SUPFAM" id="SSF47384">
    <property type="entry name" value="Homodimeric domain of signal transducing histidine kinase"/>
    <property type="match status" value="1"/>
</dbReference>